<feature type="region of interest" description="Disordered" evidence="1">
    <location>
        <begin position="153"/>
        <end position="195"/>
    </location>
</feature>
<sequence>MNPHKHNKLKAEFIKYSQKKPKTEDVEAIMEKYNIDIDYDDGLLLLMACAVKPNLVLCRLLLDLGANPYLISDHKSLVYDTHITDQIRLDGLFRSYGFELVWMGTMDYTPYLNFYTEPRKSQVAIIPHESEEEVYIQPKKKDRTKKKKIELQLEEEESDTTLKKKDRTKKKKIELQSEEESDTAPKKKKATLELN</sequence>
<dbReference type="AlphaFoldDB" id="A0A6C0C5Q8"/>
<protein>
    <submittedName>
        <fullName evidence="2">Uncharacterized protein</fullName>
    </submittedName>
</protein>
<dbReference type="EMBL" id="MN739352">
    <property type="protein sequence ID" value="QHT00046.1"/>
    <property type="molecule type" value="Genomic_DNA"/>
</dbReference>
<proteinExistence type="predicted"/>
<reference evidence="2" key="1">
    <citation type="journal article" date="2020" name="Nature">
        <title>Giant virus diversity and host interactions through global metagenomics.</title>
        <authorList>
            <person name="Schulz F."/>
            <person name="Roux S."/>
            <person name="Paez-Espino D."/>
            <person name="Jungbluth S."/>
            <person name="Walsh D.A."/>
            <person name="Denef V.J."/>
            <person name="McMahon K.D."/>
            <person name="Konstantinidis K.T."/>
            <person name="Eloe-Fadrosh E.A."/>
            <person name="Kyrpides N.C."/>
            <person name="Woyke T."/>
        </authorList>
    </citation>
    <scope>NUCLEOTIDE SEQUENCE</scope>
    <source>
        <strain evidence="2">GVMAG-M-3300020192-26</strain>
    </source>
</reference>
<evidence type="ECO:0000256" key="1">
    <source>
        <dbReference type="SAM" id="MobiDB-lite"/>
    </source>
</evidence>
<organism evidence="2">
    <name type="scientific">viral metagenome</name>
    <dbReference type="NCBI Taxonomy" id="1070528"/>
    <lineage>
        <taxon>unclassified sequences</taxon>
        <taxon>metagenomes</taxon>
        <taxon>organismal metagenomes</taxon>
    </lineage>
</organism>
<evidence type="ECO:0000313" key="2">
    <source>
        <dbReference type="EMBL" id="QHT00046.1"/>
    </source>
</evidence>
<name>A0A6C0C5Q8_9ZZZZ</name>
<accession>A0A6C0C5Q8</accession>